<dbReference type="Proteomes" id="UP000075816">
    <property type="component" value="Unassembled WGS sequence"/>
</dbReference>
<gene>
    <name evidence="2" type="ORF">A2J07_04855</name>
</gene>
<dbReference type="EMBL" id="LVEA01000031">
    <property type="protein sequence ID" value="KYL04636.1"/>
    <property type="molecule type" value="Genomic_DNA"/>
</dbReference>
<sequence length="274" mass="32491">MILAFLISLGFFFLSLSFPLIAFALPTYQIKNLAKWGLQRSILLHLVILILLWLFQKELCLVYFVLPFSISLWYFFFVYLLGKEERDMNQIVVTALSSTAMLGLYWNFFHKQYQKEYELVLGIYQKAYQLTQAEIQGIHEYIAGYFPSMIFQYMMLTVFFCYLALVGMKKYREWSLHYVWTVPYIVYSLMINVFRIENIYIHNFGEMAKAILLWYGIKSIYDLLADYFKKFAWILHGASFLLAIEFPNAVFIFGGIILLLEHYSRKKIGDFGKK</sequence>
<feature type="transmembrane region" description="Helical" evidence="1">
    <location>
        <begin position="38"/>
        <end position="55"/>
    </location>
</feature>
<comment type="caution">
    <text evidence="2">The sequence shown here is derived from an EMBL/GenBank/DDBJ whole genome shotgun (WGS) entry which is preliminary data.</text>
</comment>
<evidence type="ECO:0000313" key="2">
    <source>
        <dbReference type="EMBL" id="KYL04636.1"/>
    </source>
</evidence>
<proteinExistence type="predicted"/>
<dbReference type="eggNOG" id="ENOG50331VG">
    <property type="taxonomic scope" value="Bacteria"/>
</dbReference>
<feature type="transmembrane region" description="Helical" evidence="1">
    <location>
        <begin position="88"/>
        <end position="108"/>
    </location>
</feature>
<feature type="transmembrane region" description="Helical" evidence="1">
    <location>
        <begin position="142"/>
        <end position="165"/>
    </location>
</feature>
<accession>A0A162IXA0</accession>
<protein>
    <submittedName>
        <fullName evidence="2">Uncharacterized protein</fullName>
    </submittedName>
</protein>
<evidence type="ECO:0000256" key="1">
    <source>
        <dbReference type="SAM" id="Phobius"/>
    </source>
</evidence>
<evidence type="ECO:0000313" key="3">
    <source>
        <dbReference type="Proteomes" id="UP000075816"/>
    </source>
</evidence>
<keyword evidence="1" id="KW-0472">Membrane</keyword>
<keyword evidence="1" id="KW-1133">Transmembrane helix</keyword>
<feature type="transmembrane region" description="Helical" evidence="1">
    <location>
        <begin position="62"/>
        <end position="82"/>
    </location>
</feature>
<name>A0A162IXA0_9FUSO</name>
<dbReference type="AlphaFoldDB" id="A0A162IXA0"/>
<keyword evidence="1" id="KW-0812">Transmembrane</keyword>
<organism evidence="2 3">
    <name type="scientific">Fusobacterium necrophorum subsp. funduliforme</name>
    <dbReference type="NCBI Taxonomy" id="143387"/>
    <lineage>
        <taxon>Bacteria</taxon>
        <taxon>Fusobacteriati</taxon>
        <taxon>Fusobacteriota</taxon>
        <taxon>Fusobacteriia</taxon>
        <taxon>Fusobacteriales</taxon>
        <taxon>Fusobacteriaceae</taxon>
        <taxon>Fusobacterium</taxon>
    </lineage>
</organism>
<dbReference type="KEGG" id="fnf:BSQ88_03220"/>
<reference evidence="2 3" key="1">
    <citation type="submission" date="2016-03" db="EMBL/GenBank/DDBJ databases">
        <title>Comparative genomics of human isolates of Fusobacterium necrophorum.</title>
        <authorList>
            <person name="Jensen A."/>
            <person name="Bank S."/>
            <person name="Andersen P.S."/>
            <person name="Kristensen L.H."/>
            <person name="Prag J."/>
        </authorList>
    </citation>
    <scope>NUCLEOTIDE SEQUENCE [LARGE SCALE GENOMIC DNA]</scope>
    <source>
        <strain evidence="2 3">LS_1264</strain>
    </source>
</reference>
<feature type="transmembrane region" description="Helical" evidence="1">
    <location>
        <begin position="231"/>
        <end position="260"/>
    </location>
</feature>
<feature type="transmembrane region" description="Helical" evidence="1">
    <location>
        <begin position="177"/>
        <end position="195"/>
    </location>
</feature>
<feature type="transmembrane region" description="Helical" evidence="1">
    <location>
        <begin position="207"/>
        <end position="225"/>
    </location>
</feature>
<dbReference type="RefSeq" id="WP_005959537.1">
    <property type="nucleotide sequence ID" value="NZ_CAXOUJ010000028.1"/>
</dbReference>